<organism evidence="10 11">
    <name type="scientific">Methylomonas rivi</name>
    <dbReference type="NCBI Taxonomy" id="2952226"/>
    <lineage>
        <taxon>Bacteria</taxon>
        <taxon>Pseudomonadati</taxon>
        <taxon>Pseudomonadota</taxon>
        <taxon>Gammaproteobacteria</taxon>
        <taxon>Methylococcales</taxon>
        <taxon>Methylococcaceae</taxon>
        <taxon>Methylomonas</taxon>
    </lineage>
</organism>
<feature type="transmembrane region" description="Helical" evidence="7">
    <location>
        <begin position="290"/>
        <end position="309"/>
    </location>
</feature>
<accession>A0ABT1UB90</accession>
<name>A0ABT1UB90_9GAMM</name>
<dbReference type="InterPro" id="IPR001915">
    <property type="entry name" value="Peptidase_M48"/>
</dbReference>
<reference evidence="10 11" key="1">
    <citation type="submission" date="2022-07" db="EMBL/GenBank/DDBJ databases">
        <title>Methylomonas rivi sp. nov., Methylomonas rosea sp. nov., Methylomonas aureus sp. nov. and Methylomonas subterranea sp. nov., four novel methanotrophs isolated from a freshwater creek and the deep terrestrial subsurface.</title>
        <authorList>
            <person name="Abin C."/>
            <person name="Sankaranarayanan K."/>
            <person name="Garner C."/>
            <person name="Sindelar R."/>
            <person name="Kotary K."/>
            <person name="Garner R."/>
            <person name="Barclay S."/>
            <person name="Lawson P."/>
            <person name="Krumholz L."/>
        </authorList>
    </citation>
    <scope>NUCLEOTIDE SEQUENCE [LARGE SCALE GENOMIC DNA]</scope>
    <source>
        <strain evidence="10 11">WSC-6</strain>
    </source>
</reference>
<dbReference type="RefSeq" id="WP_256617194.1">
    <property type="nucleotide sequence ID" value="NZ_JANIBK010000226.1"/>
</dbReference>
<keyword evidence="11" id="KW-1185">Reference proteome</keyword>
<keyword evidence="3 6" id="KW-0378">Hydrolase</keyword>
<keyword evidence="7" id="KW-1133">Transmembrane helix</keyword>
<feature type="transmembrane region" description="Helical" evidence="7">
    <location>
        <begin position="175"/>
        <end position="202"/>
    </location>
</feature>
<feature type="transmembrane region" description="Helical" evidence="7">
    <location>
        <begin position="147"/>
        <end position="169"/>
    </location>
</feature>
<evidence type="ECO:0000259" key="8">
    <source>
        <dbReference type="Pfam" id="PF01435"/>
    </source>
</evidence>
<evidence type="ECO:0000256" key="6">
    <source>
        <dbReference type="RuleBase" id="RU003983"/>
    </source>
</evidence>
<proteinExistence type="inferred from homology"/>
<feature type="transmembrane region" description="Helical" evidence="7">
    <location>
        <begin position="103"/>
        <end position="126"/>
    </location>
</feature>
<keyword evidence="7" id="KW-0472">Membrane</keyword>
<dbReference type="InterPro" id="IPR027057">
    <property type="entry name" value="CAXX_Prtase_1"/>
</dbReference>
<dbReference type="EMBL" id="JANIBK010000226">
    <property type="protein sequence ID" value="MCQ8130788.1"/>
    <property type="molecule type" value="Genomic_DNA"/>
</dbReference>
<dbReference type="Pfam" id="PF01435">
    <property type="entry name" value="Peptidase_M48"/>
    <property type="match status" value="1"/>
</dbReference>
<keyword evidence="1 6" id="KW-0645">Protease</keyword>
<keyword evidence="4 6" id="KW-0862">Zinc</keyword>
<comment type="cofactor">
    <cofactor evidence="6">
        <name>Zn(2+)</name>
        <dbReference type="ChEBI" id="CHEBI:29105"/>
    </cofactor>
    <text evidence="6">Binds 1 zinc ion per subunit.</text>
</comment>
<keyword evidence="5 6" id="KW-0482">Metalloprotease</keyword>
<evidence type="ECO:0000259" key="9">
    <source>
        <dbReference type="Pfam" id="PF16491"/>
    </source>
</evidence>
<sequence length="416" mass="46679">MNTFTVIFLFALILSYSVQFWLSARQKSHVAKHRDEVPAAFRNRVALSAHQKAADYTIEKSKLGDIDGGVGMLFLLLLTVGGGISLVFDFWSTFDLSPMWADLISVASIFILMTLIEIPFSLYQTFVIEDKYGFNKNTLPQFAKDQLISIGLTLGIGLPILALILWVMASIGSLWWLYAWAIILSFSLLMSWLFPTLIAPLFNKFTPMQDGSLKDRIKSLLERCGFNSQGIFIMDGSRRSGHGNAYFTGLGNNKRIVFFDTLVNSLDEEELEAVLAHELGHFKCKHVIKMLIASSVMTLISFAVLGWLITQDWFFDGLGVDTHSNAAALLLFMLVSPVFTTFMQPISAYFQRKFEFEADEFATRHAQGSKMISGLVKLYEENASTLTPDPIYSAFHYSHPPAAIRIAHIEETMQSA</sequence>
<evidence type="ECO:0000256" key="1">
    <source>
        <dbReference type="ARBA" id="ARBA00022670"/>
    </source>
</evidence>
<keyword evidence="2" id="KW-0479">Metal-binding</keyword>
<evidence type="ECO:0000256" key="2">
    <source>
        <dbReference type="ARBA" id="ARBA00022723"/>
    </source>
</evidence>
<gene>
    <name evidence="10" type="ORF">NP596_20200</name>
</gene>
<feature type="transmembrane region" description="Helical" evidence="7">
    <location>
        <begin position="6"/>
        <end position="24"/>
    </location>
</feature>
<feature type="domain" description="CAAX prenyl protease 1 N-terminal" evidence="9">
    <location>
        <begin position="27"/>
        <end position="204"/>
    </location>
</feature>
<evidence type="ECO:0000256" key="5">
    <source>
        <dbReference type="ARBA" id="ARBA00023049"/>
    </source>
</evidence>
<evidence type="ECO:0000256" key="3">
    <source>
        <dbReference type="ARBA" id="ARBA00022801"/>
    </source>
</evidence>
<dbReference type="Proteomes" id="UP001524586">
    <property type="component" value="Unassembled WGS sequence"/>
</dbReference>
<feature type="transmembrane region" description="Helical" evidence="7">
    <location>
        <begin position="329"/>
        <end position="350"/>
    </location>
</feature>
<dbReference type="InterPro" id="IPR032456">
    <property type="entry name" value="Peptidase_M48_N"/>
</dbReference>
<dbReference type="PANTHER" id="PTHR10120">
    <property type="entry name" value="CAAX PRENYL PROTEASE 1"/>
    <property type="match status" value="1"/>
</dbReference>
<keyword evidence="7" id="KW-0812">Transmembrane</keyword>
<dbReference type="CDD" id="cd07343">
    <property type="entry name" value="M48A_Zmpste24p_like"/>
    <property type="match status" value="1"/>
</dbReference>
<feature type="transmembrane region" description="Helical" evidence="7">
    <location>
        <begin position="70"/>
        <end position="91"/>
    </location>
</feature>
<evidence type="ECO:0000313" key="11">
    <source>
        <dbReference type="Proteomes" id="UP001524586"/>
    </source>
</evidence>
<dbReference type="Pfam" id="PF16491">
    <property type="entry name" value="Peptidase_M48_N"/>
    <property type="match status" value="1"/>
</dbReference>
<protein>
    <submittedName>
        <fullName evidence="10">M48 family metallopeptidase</fullName>
    </submittedName>
</protein>
<evidence type="ECO:0000256" key="4">
    <source>
        <dbReference type="ARBA" id="ARBA00022833"/>
    </source>
</evidence>
<feature type="domain" description="Peptidase M48" evidence="8">
    <location>
        <begin position="208"/>
        <end position="412"/>
    </location>
</feature>
<comment type="caution">
    <text evidence="10">The sequence shown here is derived from an EMBL/GenBank/DDBJ whole genome shotgun (WGS) entry which is preliminary data.</text>
</comment>
<comment type="similarity">
    <text evidence="6">Belongs to the peptidase M48 family.</text>
</comment>
<evidence type="ECO:0000256" key="7">
    <source>
        <dbReference type="SAM" id="Phobius"/>
    </source>
</evidence>
<evidence type="ECO:0000313" key="10">
    <source>
        <dbReference type="EMBL" id="MCQ8130788.1"/>
    </source>
</evidence>
<dbReference type="Gene3D" id="3.30.2010.10">
    <property type="entry name" value="Metalloproteases ('zincins'), catalytic domain"/>
    <property type="match status" value="1"/>
</dbReference>